<name>A0ABZ2AXV6_9TREE</name>
<proteinExistence type="predicted"/>
<reference evidence="1 2" key="1">
    <citation type="submission" date="2024-01" db="EMBL/GenBank/DDBJ databases">
        <title>Comparative genomics of Cryptococcus and Kwoniella reveals pathogenesis evolution and contrasting modes of karyotype evolution via chromosome fusion or intercentromeric recombination.</title>
        <authorList>
            <person name="Coelho M.A."/>
            <person name="David-Palma M."/>
            <person name="Shea T."/>
            <person name="Bowers K."/>
            <person name="McGinley-Smith S."/>
            <person name="Mohammad A.W."/>
            <person name="Gnirke A."/>
            <person name="Yurkov A.M."/>
            <person name="Nowrousian M."/>
            <person name="Sun S."/>
            <person name="Cuomo C.A."/>
            <person name="Heitman J."/>
        </authorList>
    </citation>
    <scope>NUCLEOTIDE SEQUENCE [LARGE SCALE GENOMIC DNA]</scope>
    <source>
        <strain evidence="1 2">7685027</strain>
    </source>
</reference>
<dbReference type="RefSeq" id="XP_064722616.1">
    <property type="nucleotide sequence ID" value="XM_064866544.1"/>
</dbReference>
<sequence>MFSGVCQTTICHLPVSFAEPSSYSKPDQPSNPLCQEKRPVRYKSVTHTPISLFQDRTNTHGVQGRVKQVECSQRDCLVSSQKNGHNGEMVSAPLPAASRACHSTVVRAEMPTNSLHLRMKSSSSALCSCRKRQVYPNIAIGSNILARVTVEPVSVFFLS</sequence>
<evidence type="ECO:0000313" key="2">
    <source>
        <dbReference type="Proteomes" id="UP001432216"/>
    </source>
</evidence>
<dbReference type="GeneID" id="89991500"/>
<dbReference type="EMBL" id="CP143812">
    <property type="protein sequence ID" value="WVO23377.1"/>
    <property type="molecule type" value="Genomic_DNA"/>
</dbReference>
<gene>
    <name evidence="1" type="ORF">IAS62_004728</name>
</gene>
<protein>
    <submittedName>
        <fullName evidence="1">Uncharacterized protein</fullName>
    </submittedName>
</protein>
<accession>A0ABZ2AXV6</accession>
<dbReference type="Proteomes" id="UP001432216">
    <property type="component" value="Chromosome 7"/>
</dbReference>
<organism evidence="1 2">
    <name type="scientific">Cryptococcus decagattii</name>
    <dbReference type="NCBI Taxonomy" id="1859122"/>
    <lineage>
        <taxon>Eukaryota</taxon>
        <taxon>Fungi</taxon>
        <taxon>Dikarya</taxon>
        <taxon>Basidiomycota</taxon>
        <taxon>Agaricomycotina</taxon>
        <taxon>Tremellomycetes</taxon>
        <taxon>Tremellales</taxon>
        <taxon>Cryptococcaceae</taxon>
        <taxon>Cryptococcus</taxon>
        <taxon>Cryptococcus gattii species complex</taxon>
    </lineage>
</organism>
<keyword evidence="2" id="KW-1185">Reference proteome</keyword>
<evidence type="ECO:0000313" key="1">
    <source>
        <dbReference type="EMBL" id="WVO23377.1"/>
    </source>
</evidence>